<dbReference type="RefSeq" id="XP_021836337.2">
    <property type="nucleotide sequence ID" value="XM_021980645.2"/>
</dbReference>
<dbReference type="SMART" id="SM00355">
    <property type="entry name" value="ZnF_C2H2"/>
    <property type="match status" value="2"/>
</dbReference>
<feature type="region of interest" description="Disordered" evidence="7">
    <location>
        <begin position="776"/>
        <end position="796"/>
    </location>
</feature>
<evidence type="ECO:0000256" key="5">
    <source>
        <dbReference type="ARBA" id="ARBA00023242"/>
    </source>
</evidence>
<protein>
    <recommendedName>
        <fullName evidence="13">C2H2-type domain-containing protein</fullName>
    </recommendedName>
</protein>
<dbReference type="GeneID" id="110775990"/>
<keyword evidence="5" id="KW-0539">Nucleus</keyword>
<keyword evidence="2" id="KW-0805">Transcription regulation</keyword>
<reference evidence="10" key="1">
    <citation type="journal article" date="2021" name="Nat. Commun.">
        <title>Genomic analyses provide insights into spinach domestication and the genetic basis of agronomic traits.</title>
        <authorList>
            <person name="Cai X."/>
            <person name="Sun X."/>
            <person name="Xu C."/>
            <person name="Sun H."/>
            <person name="Wang X."/>
            <person name="Ge C."/>
            <person name="Zhang Z."/>
            <person name="Wang Q."/>
            <person name="Fei Z."/>
            <person name="Jiao C."/>
            <person name="Wang Q."/>
        </authorList>
    </citation>
    <scope>NUCLEOTIDE SEQUENCE [LARGE SCALE GENOMIC DNA]</scope>
    <source>
        <strain evidence="10">cv. Varoflay</strain>
    </source>
</reference>
<dbReference type="PROSITE" id="PS50982">
    <property type="entry name" value="MBD"/>
    <property type="match status" value="1"/>
</dbReference>
<dbReference type="PROSITE" id="PS00028">
    <property type="entry name" value="ZINC_FINGER_C2H2_1"/>
    <property type="match status" value="2"/>
</dbReference>
<evidence type="ECO:0000256" key="6">
    <source>
        <dbReference type="PROSITE-ProRule" id="PRU00042"/>
    </source>
</evidence>
<dbReference type="GO" id="GO:0003677">
    <property type="term" value="F:DNA binding"/>
    <property type="evidence" value="ECO:0007669"/>
    <property type="project" value="UniProtKB-KW"/>
</dbReference>
<dbReference type="InterPro" id="IPR016177">
    <property type="entry name" value="DNA-bd_dom_sf"/>
</dbReference>
<dbReference type="KEGG" id="soe:110775990"/>
<gene>
    <name evidence="11 12" type="primary">LOC110775990</name>
</gene>
<feature type="compositionally biased region" description="Polar residues" evidence="7">
    <location>
        <begin position="84"/>
        <end position="101"/>
    </location>
</feature>
<dbReference type="SUPFAM" id="SSF54171">
    <property type="entry name" value="DNA-binding domain"/>
    <property type="match status" value="1"/>
</dbReference>
<dbReference type="RefSeq" id="XP_021836290.2">
    <property type="nucleotide sequence ID" value="XM_021980598.2"/>
</dbReference>
<dbReference type="InterPro" id="IPR001739">
    <property type="entry name" value="Methyl_CpG_DNA-bd"/>
</dbReference>
<evidence type="ECO:0000256" key="7">
    <source>
        <dbReference type="SAM" id="MobiDB-lite"/>
    </source>
</evidence>
<feature type="domain" description="MBD" evidence="9">
    <location>
        <begin position="258"/>
        <end position="326"/>
    </location>
</feature>
<proteinExistence type="predicted"/>
<dbReference type="InterPro" id="IPR037472">
    <property type="entry name" value="MBD8"/>
</dbReference>
<feature type="compositionally biased region" description="Acidic residues" evidence="7">
    <location>
        <begin position="679"/>
        <end position="692"/>
    </location>
</feature>
<keyword evidence="6" id="KW-0863">Zinc-finger</keyword>
<reference evidence="11 12" key="2">
    <citation type="submission" date="2025-05" db="UniProtKB">
        <authorList>
            <consortium name="RefSeq"/>
        </authorList>
    </citation>
    <scope>IDENTIFICATION</scope>
    <source>
        <tissue evidence="11 12">Leaf</tissue>
    </source>
</reference>
<dbReference type="InterPro" id="IPR013087">
    <property type="entry name" value="Znf_C2H2_type"/>
</dbReference>
<evidence type="ECO:0000256" key="2">
    <source>
        <dbReference type="ARBA" id="ARBA00023015"/>
    </source>
</evidence>
<evidence type="ECO:0000256" key="3">
    <source>
        <dbReference type="ARBA" id="ARBA00023125"/>
    </source>
</evidence>
<dbReference type="Proteomes" id="UP000813463">
    <property type="component" value="Chromosome 2"/>
</dbReference>
<evidence type="ECO:0000259" key="9">
    <source>
        <dbReference type="PROSITE" id="PS50982"/>
    </source>
</evidence>
<accession>A0A9R0HSS8</accession>
<evidence type="ECO:0000313" key="11">
    <source>
        <dbReference type="RefSeq" id="XP_021836290.2"/>
    </source>
</evidence>
<sequence length="1464" mass="160368">MASTVSPPPPPPPPDRLSLESIPIVDLRLLSQSELTALSLCSSHAFDLRRCEDVVIPKIDRSVFNESAGSRKQTYSRLRLAPRNASNNLASTTPKPRSTLSHLDADNSRIISLFKTLFDGGNDAGNGDNFSALVPVSVEYSDAFLGGGDGGERKRKRVQKAKSDSTAEAVTTVALVVGEELRNDDEKAPTAEEKEYREKELVNRNGEVVDLAELGRKDDPYGDEIRRRTEGKESPEELLGFIGDLNGIWGSRRKKRKIVDANQFGDVLPNGWKVLIAMKKKQGRAWVFCRRYISPNGRYFVSCKEISSYLLSLTSPEDLKQQITAVQCTEASVVDNKIASENAADLGAKIEHPSLSVTPQFNDYENQQKPLSTPPTIDSEKQLALLTPVHSEEVQAASGLKCHKCSTAFGGKDELLGHLVSCHKRKRRKSGAPVEDDIVMKDGKYECQFCNKVFHERSSYFGHVGMHVKNYVKSIGGSPGLTVTSKQRNSSISVAEVPETVSETVGDVEMDAVPISSVPNILAGSEHISNSSDKKPEAGCEAETHLGNDRVDQDNLSLHAELVNEAAQNYKISADDSSGKHDGTAPNTENIVREVEEAVDFSAMEPDNHSLSEEMCNNENNDFCENLGEINATECVDSEISKSSVALVEDDRTCFLSDRGQVDLGYNVADDLFQRESDASESDLLAENEENSSGDQNSKDKSVGLETVEHSCFTEGLEVGDDVELMECTESGHLDLGIDAADEVQHTGSLDEYSNVFYKEEETCGFTANKIELPESPLADSNENSSCSPSGDQPTSEMQNYVGKDFFGMVSETEVDMCSLEDTDATVGVEGCIAQERPESCTALLLKDNNGCGYIANEAQTFSDTEVFQVEQTCRLENSPRCELSNRKGGDPKSAQVMNMNASNLFLTPGSNDSHLAANVITSNDQENSDVSNVLGSFSNFIEDKQEQVPKDILSELSTNKHMRGVSMNTATGVPSTTTQLPELDKVDSSRTNKMIFDFGSIPEMNTRFLSSVQNETVVPQGTSPFSLWGQQTCAVDDSQTRVYGGSRGVADQQRGSDNSSLNLVGLQQPSDVGYNLNKVCMNEQRFGVQHNETGVYRNNNEPRREEIYGGGRGIVQQERASDNNLLNLVGLQQSSDAGFNLNKVHMNEQRYGVQQNESGVYNNKSNETRREGISHGNTLNLAGLQQKFDAGYNLNKPCLNQPSYGMQCNETRAYNSTSDESKQERVTYGNSLSLASVPQTRDTRYGLNKACIQQTCDTGFSLNKGYMGTMQELSKLDELGHSRDRDLMVGFGNGGGRPNQGVATDFLWRATEGNILPGGLMDSSPSQGQSSGSYQAFDFLSDKGGNDLYAANEKFDNMSSFEGLRPTGVEPMEFSFMTTQDSNAQLEHQKVMSFNAQMNQGFGWHHHQKPTSMPNMMTGHVVSTMCVWCGNEFHQDSLGCEMQAGSIGYLCPTCKARMSGQFL</sequence>
<organism evidence="10 12">
    <name type="scientific">Spinacia oleracea</name>
    <name type="common">Spinach</name>
    <dbReference type="NCBI Taxonomy" id="3562"/>
    <lineage>
        <taxon>Eukaryota</taxon>
        <taxon>Viridiplantae</taxon>
        <taxon>Streptophyta</taxon>
        <taxon>Embryophyta</taxon>
        <taxon>Tracheophyta</taxon>
        <taxon>Spermatophyta</taxon>
        <taxon>Magnoliopsida</taxon>
        <taxon>eudicotyledons</taxon>
        <taxon>Gunneridae</taxon>
        <taxon>Pentapetalae</taxon>
        <taxon>Caryophyllales</taxon>
        <taxon>Chenopodiaceae</taxon>
        <taxon>Chenopodioideae</taxon>
        <taxon>Anserineae</taxon>
        <taxon>Spinacia</taxon>
    </lineage>
</organism>
<evidence type="ECO:0000259" key="8">
    <source>
        <dbReference type="PROSITE" id="PS50157"/>
    </source>
</evidence>
<feature type="compositionally biased region" description="Polar residues" evidence="7">
    <location>
        <begin position="779"/>
        <end position="796"/>
    </location>
</feature>
<keyword evidence="6" id="KW-0479">Metal-binding</keyword>
<feature type="region of interest" description="Disordered" evidence="7">
    <location>
        <begin position="81"/>
        <end position="101"/>
    </location>
</feature>
<dbReference type="GO" id="GO:0008270">
    <property type="term" value="F:zinc ion binding"/>
    <property type="evidence" value="ECO:0007669"/>
    <property type="project" value="UniProtKB-KW"/>
</dbReference>
<feature type="domain" description="C2H2-type" evidence="8">
    <location>
        <begin position="400"/>
        <end position="428"/>
    </location>
</feature>
<dbReference type="Gene3D" id="3.30.160.60">
    <property type="entry name" value="Classic Zinc Finger"/>
    <property type="match status" value="1"/>
</dbReference>
<keyword evidence="10" id="KW-1185">Reference proteome</keyword>
<dbReference type="PROSITE" id="PS50157">
    <property type="entry name" value="ZINC_FINGER_C2H2_2"/>
    <property type="match status" value="2"/>
</dbReference>
<evidence type="ECO:0000313" key="10">
    <source>
        <dbReference type="Proteomes" id="UP000813463"/>
    </source>
</evidence>
<evidence type="ECO:0008006" key="13">
    <source>
        <dbReference type="Google" id="ProtNLM"/>
    </source>
</evidence>
<keyword evidence="3" id="KW-0238">DNA-binding</keyword>
<evidence type="ECO:0000256" key="4">
    <source>
        <dbReference type="ARBA" id="ARBA00023163"/>
    </source>
</evidence>
<comment type="subcellular location">
    <subcellularLocation>
        <location evidence="1">Nucleus</location>
    </subcellularLocation>
</comment>
<keyword evidence="4" id="KW-0804">Transcription</keyword>
<dbReference type="PANTHER" id="PTHR37701:SF17">
    <property type="entry name" value="METHYL BINDING DOMAIN117"/>
    <property type="match status" value="1"/>
</dbReference>
<dbReference type="PANTHER" id="PTHR37701">
    <property type="entry name" value="METHYL-CPG-BINDING DOMAIN-CONTAINING PROTEIN 8"/>
    <property type="match status" value="1"/>
</dbReference>
<evidence type="ECO:0000256" key="1">
    <source>
        <dbReference type="ARBA" id="ARBA00004123"/>
    </source>
</evidence>
<evidence type="ECO:0000313" key="12">
    <source>
        <dbReference type="RefSeq" id="XP_021836337.2"/>
    </source>
</evidence>
<dbReference type="GO" id="GO:0005634">
    <property type="term" value="C:nucleus"/>
    <property type="evidence" value="ECO:0007669"/>
    <property type="project" value="UniProtKB-SubCell"/>
</dbReference>
<dbReference type="Pfam" id="PF01429">
    <property type="entry name" value="MBD"/>
    <property type="match status" value="1"/>
</dbReference>
<keyword evidence="6" id="KW-0862">Zinc</keyword>
<name>A0A9R0HSS8_SPIOL</name>
<feature type="region of interest" description="Disordered" evidence="7">
    <location>
        <begin position="679"/>
        <end position="703"/>
    </location>
</feature>
<feature type="domain" description="C2H2-type" evidence="8">
    <location>
        <begin position="445"/>
        <end position="472"/>
    </location>
</feature>